<gene>
    <name evidence="1" type="ORF">MGWOODY_Hyp725</name>
</gene>
<dbReference type="InterPro" id="IPR023393">
    <property type="entry name" value="START-like_dom_sf"/>
</dbReference>
<evidence type="ECO:0008006" key="2">
    <source>
        <dbReference type="Google" id="ProtNLM"/>
    </source>
</evidence>
<dbReference type="CDD" id="cd07821">
    <property type="entry name" value="PYR_PYL_RCAR_like"/>
    <property type="match status" value="1"/>
</dbReference>
<dbReference type="AlphaFoldDB" id="A0A170PU03"/>
<evidence type="ECO:0000313" key="1">
    <source>
        <dbReference type="EMBL" id="CUS57122.1"/>
    </source>
</evidence>
<sequence length="164" mass="17997">MAKSLKQHKPVGEDYLATVSPKLRVAHAFPFPASAVWAALLDAEAWTEWLPITNVVWTSPEPFGVGTTRTVEIGDQKVEETFFAWEEGKRMAFRFEKSTLPVSAAVEDYVVVETPEGCELRWAGKASAPLILGGIVSKQLAKGLKDGMPKLEALIRDNPGRFGL</sequence>
<name>A0A170PU03_9ZZZZ</name>
<dbReference type="Pfam" id="PF10604">
    <property type="entry name" value="Polyketide_cyc2"/>
    <property type="match status" value="1"/>
</dbReference>
<proteinExistence type="predicted"/>
<accession>A0A170PU03</accession>
<organism evidence="1">
    <name type="scientific">hydrothermal vent metagenome</name>
    <dbReference type="NCBI Taxonomy" id="652676"/>
    <lineage>
        <taxon>unclassified sequences</taxon>
        <taxon>metagenomes</taxon>
        <taxon>ecological metagenomes</taxon>
    </lineage>
</organism>
<reference evidence="1" key="1">
    <citation type="submission" date="2015-10" db="EMBL/GenBank/DDBJ databases">
        <authorList>
            <person name="Gilbert D.G."/>
        </authorList>
    </citation>
    <scope>NUCLEOTIDE SEQUENCE</scope>
</reference>
<protein>
    <recommendedName>
        <fullName evidence="2">MxaD family protein</fullName>
    </recommendedName>
</protein>
<dbReference type="SUPFAM" id="SSF55961">
    <property type="entry name" value="Bet v1-like"/>
    <property type="match status" value="1"/>
</dbReference>
<dbReference type="InterPro" id="IPR019587">
    <property type="entry name" value="Polyketide_cyclase/dehydratase"/>
</dbReference>
<dbReference type="EMBL" id="CZQD01000038">
    <property type="protein sequence ID" value="CUS57122.1"/>
    <property type="molecule type" value="Genomic_DNA"/>
</dbReference>
<dbReference type="Gene3D" id="3.30.530.20">
    <property type="match status" value="1"/>
</dbReference>